<dbReference type="GO" id="GO:0016787">
    <property type="term" value="F:hydrolase activity"/>
    <property type="evidence" value="ECO:0007669"/>
    <property type="project" value="UniProtKB-KW"/>
</dbReference>
<feature type="domain" description="AB hydrolase-1" evidence="2">
    <location>
        <begin position="30"/>
        <end position="272"/>
    </location>
</feature>
<dbReference type="AlphaFoldDB" id="A0AAX3V472"/>
<dbReference type="GO" id="GO:0004601">
    <property type="term" value="F:peroxidase activity"/>
    <property type="evidence" value="ECO:0007669"/>
    <property type="project" value="UniProtKB-KW"/>
</dbReference>
<protein>
    <submittedName>
        <fullName evidence="3">Alpha/beta hydrolase</fullName>
    </submittedName>
</protein>
<sequence length="284" mass="30279">MTRSVATTEIRGTSGRRIAFCEYGDPTGRPVVVVHGSPGSRYEGLSLDNAAATAGLRLIVPDRPGFGRTDPHADKGFHSWDDDYVTLIDHLELDSATLMGFSGGGGYALAVAAAVPERVSKLVLACAMIPGAPRDTLRRRIKLVSALYFAANWAPRTAGAMLAGTGVFSKLRSDSVSIWPAADQAVMTDESHRPALQLDSSEGIAQGGSAGVVDLARYRREMPGLFQSISVPTVFLHGTDDRNVSIEVARWAHSMIPHSRFEEVSGGGHLFVVADPTPLIRALT</sequence>
<dbReference type="Pfam" id="PF00561">
    <property type="entry name" value="Abhydrolase_1"/>
    <property type="match status" value="1"/>
</dbReference>
<evidence type="ECO:0000259" key="2">
    <source>
        <dbReference type="Pfam" id="PF00561"/>
    </source>
</evidence>
<dbReference type="PRINTS" id="PR00412">
    <property type="entry name" value="EPOXHYDRLASE"/>
</dbReference>
<dbReference type="Gene3D" id="3.40.50.1820">
    <property type="entry name" value="alpha/beta hydrolase"/>
    <property type="match status" value="1"/>
</dbReference>
<dbReference type="PANTHER" id="PTHR43433:SF5">
    <property type="entry name" value="AB HYDROLASE-1 DOMAIN-CONTAINING PROTEIN"/>
    <property type="match status" value="1"/>
</dbReference>
<keyword evidence="1" id="KW-0575">Peroxidase</keyword>
<evidence type="ECO:0000313" key="4">
    <source>
        <dbReference type="Proteomes" id="UP001230933"/>
    </source>
</evidence>
<reference evidence="3" key="1">
    <citation type="submission" date="2023-08" db="EMBL/GenBank/DDBJ databases">
        <title>Isolation and Characterization of Rhodococcus erythropolis MGMM8.</title>
        <authorList>
            <person name="Diabankana R.G.C."/>
            <person name="Afordoanyi D.M."/>
            <person name="Validov S.Z."/>
        </authorList>
    </citation>
    <scope>NUCLEOTIDE SEQUENCE</scope>
    <source>
        <strain evidence="3">MGMM8</strain>
    </source>
</reference>
<dbReference type="InterPro" id="IPR050471">
    <property type="entry name" value="AB_hydrolase"/>
</dbReference>
<accession>A0AAX3V472</accession>
<dbReference type="RefSeq" id="WP_308371453.1">
    <property type="nucleotide sequence ID" value="NZ_CP124545.1"/>
</dbReference>
<evidence type="ECO:0000313" key="3">
    <source>
        <dbReference type="EMBL" id="WGV49345.2"/>
    </source>
</evidence>
<gene>
    <name evidence="3" type="ORF">QIE55_28100</name>
</gene>
<dbReference type="InterPro" id="IPR029058">
    <property type="entry name" value="AB_hydrolase_fold"/>
</dbReference>
<dbReference type="Proteomes" id="UP001230933">
    <property type="component" value="Chromosome"/>
</dbReference>
<proteinExistence type="predicted"/>
<dbReference type="PANTHER" id="PTHR43433">
    <property type="entry name" value="HYDROLASE, ALPHA/BETA FOLD FAMILY PROTEIN"/>
    <property type="match status" value="1"/>
</dbReference>
<dbReference type="SUPFAM" id="SSF53474">
    <property type="entry name" value="alpha/beta-Hydrolases"/>
    <property type="match status" value="1"/>
</dbReference>
<evidence type="ECO:0000256" key="1">
    <source>
        <dbReference type="ARBA" id="ARBA00022559"/>
    </source>
</evidence>
<organism evidence="3 4">
    <name type="scientific">Rhodococcus erythropolis</name>
    <name type="common">Arthrobacter picolinophilus</name>
    <dbReference type="NCBI Taxonomy" id="1833"/>
    <lineage>
        <taxon>Bacteria</taxon>
        <taxon>Bacillati</taxon>
        <taxon>Actinomycetota</taxon>
        <taxon>Actinomycetes</taxon>
        <taxon>Mycobacteriales</taxon>
        <taxon>Nocardiaceae</taxon>
        <taxon>Rhodococcus</taxon>
        <taxon>Rhodococcus erythropolis group</taxon>
    </lineage>
</organism>
<keyword evidence="3" id="KW-0378">Hydrolase</keyword>
<keyword evidence="1" id="KW-0560">Oxidoreductase</keyword>
<dbReference type="InterPro" id="IPR000639">
    <property type="entry name" value="Epox_hydrolase-like"/>
</dbReference>
<name>A0AAX3V472_RHOER</name>
<dbReference type="InterPro" id="IPR000073">
    <property type="entry name" value="AB_hydrolase_1"/>
</dbReference>
<dbReference type="EMBL" id="CP124545">
    <property type="protein sequence ID" value="WGV49345.2"/>
    <property type="molecule type" value="Genomic_DNA"/>
</dbReference>
<dbReference type="PRINTS" id="PR00111">
    <property type="entry name" value="ABHYDROLASE"/>
</dbReference>